<dbReference type="NCBIfam" id="TIGR03743">
    <property type="entry name" value="SXT_TraD"/>
    <property type="match status" value="1"/>
</dbReference>
<dbReference type="EMBL" id="JABXYJ010000008">
    <property type="protein sequence ID" value="NVO79009.1"/>
    <property type="molecule type" value="Genomic_DNA"/>
</dbReference>
<dbReference type="Gene3D" id="3.40.50.300">
    <property type="entry name" value="P-loop containing nucleotide triphosphate hydrolases"/>
    <property type="match status" value="2"/>
</dbReference>
<proteinExistence type="predicted"/>
<sequence length="618" mass="69566">MIKNWFRPLYELNALIFWSIASLLMLVSHFPYKYLALIVMLTMTGVRGITVEKMLRFRLSLSVKYLQIIFVKDLYLKSDEALKQKCLYLGEGYEWDQEKAQLSNDLLGMPKADIPAIPGWLPDPLVQHLMPKNIILDKCPVDIGKPWIKALSIKIGPVIWPLKAIEGHTLIAGTTGAGKTRTYELISTQIIRMGKGVVLIIIDPKNDQDLKNRVKKECKKANKKFLYFKQAEPGKSIRLNPLANWNQPSEIATRISQLMEDGPFRSFAHLFIDRVVKGELYVGDRPNLRSIFGYVQGRVDPLLERCLVKFFTDLKVVDFELKARGGSAGKSSTTYLDGLLSLYNVTVADHKKMGRNVQVEAIDGLMATYTHDRDHYSKIIATLLPLLQMLATGETGLMLAPDVDDLNDTREIWDTQRVINQDAVLYIGMDSLSNSEVAKAVNSMILAEIASVAGAIYNFVEEKNRKQIYLLIDEVAEAINEQVIQVLNKGRGAGFRAFVALQTIKDLEAKLNSAPKMLQVLGNLNNQIILRLEDSETVKWVIEKMGETKISEMNTGYSQGTGTEQHIFEFSGNISRSEKRERTSLIPKELILGLPNLQYFARFTGGHISTGTIPIIED</sequence>
<dbReference type="InterPro" id="IPR027417">
    <property type="entry name" value="P-loop_NTPase"/>
</dbReference>
<dbReference type="SUPFAM" id="SSF52540">
    <property type="entry name" value="P-loop containing nucleoside triphosphate hydrolases"/>
    <property type="match status" value="1"/>
</dbReference>
<feature type="transmembrane region" description="Helical" evidence="1">
    <location>
        <begin position="34"/>
        <end position="51"/>
    </location>
</feature>
<evidence type="ECO:0000259" key="3">
    <source>
        <dbReference type="Pfam" id="PF10412"/>
    </source>
</evidence>
<evidence type="ECO:0000313" key="5">
    <source>
        <dbReference type="Proteomes" id="UP000588051"/>
    </source>
</evidence>
<dbReference type="Proteomes" id="UP000588051">
    <property type="component" value="Unassembled WGS sequence"/>
</dbReference>
<name>A0A850QIR1_9BURK</name>
<comment type="caution">
    <text evidence="4">The sequence shown here is derived from an EMBL/GenBank/DDBJ whole genome shotgun (WGS) entry which is preliminary data.</text>
</comment>
<protein>
    <submittedName>
        <fullName evidence="4">Conjugative transfer system coupling protein TraD</fullName>
    </submittedName>
</protein>
<feature type="domain" description="Type IV secretion system coupling protein TraD DNA-binding" evidence="3">
    <location>
        <begin position="433"/>
        <end position="606"/>
    </location>
</feature>
<dbReference type="CDD" id="cd01127">
    <property type="entry name" value="TrwB_TraG_TraD_VirD4"/>
    <property type="match status" value="2"/>
</dbReference>
<keyword evidence="1" id="KW-0472">Membrane</keyword>
<dbReference type="InterPro" id="IPR002789">
    <property type="entry name" value="HerA_central"/>
</dbReference>
<dbReference type="Pfam" id="PF01935">
    <property type="entry name" value="DUF87"/>
    <property type="match status" value="1"/>
</dbReference>
<keyword evidence="1" id="KW-1133">Transmembrane helix</keyword>
<feature type="transmembrane region" description="Helical" evidence="1">
    <location>
        <begin position="12"/>
        <end position="28"/>
    </location>
</feature>
<evidence type="ECO:0000313" key="4">
    <source>
        <dbReference type="EMBL" id="NVO79009.1"/>
    </source>
</evidence>
<reference evidence="4 5" key="1">
    <citation type="submission" date="2020-06" db="EMBL/GenBank/DDBJ databases">
        <authorList>
            <person name="Qiu C."/>
            <person name="Liu Z."/>
        </authorList>
    </citation>
    <scope>NUCLEOTIDE SEQUENCE [LARGE SCALE GENOMIC DNA]</scope>
    <source>
        <strain evidence="4 5">EM 1</strain>
    </source>
</reference>
<keyword evidence="5" id="KW-1185">Reference proteome</keyword>
<accession>A0A850QIR1</accession>
<keyword evidence="1" id="KW-0812">Transmembrane</keyword>
<organism evidence="4 5">
    <name type="scientific">Undibacterium oligocarboniphilum</name>
    <dbReference type="NCBI Taxonomy" id="666702"/>
    <lineage>
        <taxon>Bacteria</taxon>
        <taxon>Pseudomonadati</taxon>
        <taxon>Pseudomonadota</taxon>
        <taxon>Betaproteobacteria</taxon>
        <taxon>Burkholderiales</taxon>
        <taxon>Oxalobacteraceae</taxon>
        <taxon>Undibacterium</taxon>
    </lineage>
</organism>
<dbReference type="RefSeq" id="WP_176804543.1">
    <property type="nucleotide sequence ID" value="NZ_JABXYJ010000008.1"/>
</dbReference>
<gene>
    <name evidence="4" type="primary">traD</name>
    <name evidence="4" type="ORF">HV832_14355</name>
</gene>
<evidence type="ECO:0000256" key="1">
    <source>
        <dbReference type="SAM" id="Phobius"/>
    </source>
</evidence>
<dbReference type="PANTHER" id="PTHR30121:SF6">
    <property type="entry name" value="SLR6007 PROTEIN"/>
    <property type="match status" value="1"/>
</dbReference>
<dbReference type="InterPro" id="IPR051162">
    <property type="entry name" value="T4SS_component"/>
</dbReference>
<dbReference type="PANTHER" id="PTHR30121">
    <property type="entry name" value="UNCHARACTERIZED PROTEIN YJGR-RELATED"/>
    <property type="match status" value="1"/>
</dbReference>
<dbReference type="Pfam" id="PF10412">
    <property type="entry name" value="TrwB_AAD_bind"/>
    <property type="match status" value="1"/>
</dbReference>
<dbReference type="InterPro" id="IPR019476">
    <property type="entry name" value="T4SS_TraD_DNA-bd"/>
</dbReference>
<evidence type="ECO:0000259" key="2">
    <source>
        <dbReference type="Pfam" id="PF01935"/>
    </source>
</evidence>
<dbReference type="AlphaFoldDB" id="A0A850QIR1"/>
<dbReference type="InterPro" id="IPR022458">
    <property type="entry name" value="Conjugative_coupling_TraG/TraD"/>
</dbReference>
<feature type="domain" description="Helicase HerA central" evidence="2">
    <location>
        <begin position="163"/>
        <end position="207"/>
    </location>
</feature>